<dbReference type="HOGENOM" id="CLU_2362069_0_0_1"/>
<dbReference type="AlphaFoldDB" id="B7QK67"/>
<organism>
    <name type="scientific">Ixodes scapularis</name>
    <name type="common">Black-legged tick</name>
    <name type="synonym">Deer tick</name>
    <dbReference type="NCBI Taxonomy" id="6945"/>
    <lineage>
        <taxon>Eukaryota</taxon>
        <taxon>Metazoa</taxon>
        <taxon>Ecdysozoa</taxon>
        <taxon>Arthropoda</taxon>
        <taxon>Chelicerata</taxon>
        <taxon>Arachnida</taxon>
        <taxon>Acari</taxon>
        <taxon>Parasitiformes</taxon>
        <taxon>Ixodida</taxon>
        <taxon>Ixodoidea</taxon>
        <taxon>Ixodidae</taxon>
        <taxon>Ixodinae</taxon>
        <taxon>Ixodes</taxon>
    </lineage>
</organism>
<gene>
    <name evidence="1" type="ORF">IscW_ISCW014792</name>
</gene>
<dbReference type="GO" id="GO:0006508">
    <property type="term" value="P:proteolysis"/>
    <property type="evidence" value="ECO:0007669"/>
    <property type="project" value="InterPro"/>
</dbReference>
<dbReference type="EMBL" id="ABJB010632271">
    <property type="status" value="NOT_ANNOTATED_CDS"/>
    <property type="molecule type" value="Genomic_DNA"/>
</dbReference>
<dbReference type="VEuPathDB" id="VectorBase:ISCW014792"/>
<dbReference type="EMBL" id="DS957205">
    <property type="protein sequence ID" value="EEC19239.1"/>
    <property type="molecule type" value="Genomic_DNA"/>
</dbReference>
<dbReference type="PaxDb" id="6945-B7QK67"/>
<dbReference type="VEuPathDB" id="VectorBase:ISCI019578"/>
<evidence type="ECO:0000313" key="3">
    <source>
        <dbReference type="Proteomes" id="UP000001555"/>
    </source>
</evidence>
<accession>B7QK67</accession>
<dbReference type="EnsemblMetazoa" id="ISCW014792-RA">
    <property type="protein sequence ID" value="ISCW014792-PA"/>
    <property type="gene ID" value="ISCW014792"/>
</dbReference>
<dbReference type="VEuPathDB" id="VectorBase:ISCP_037702"/>
<dbReference type="OrthoDB" id="7995352at2759"/>
<dbReference type="GO" id="GO:0004222">
    <property type="term" value="F:metalloendopeptidase activity"/>
    <property type="evidence" value="ECO:0007669"/>
    <property type="project" value="InterPro"/>
</dbReference>
<proteinExistence type="predicted"/>
<dbReference type="InterPro" id="IPR024079">
    <property type="entry name" value="MetalloPept_cat_dom_sf"/>
</dbReference>
<keyword evidence="3" id="KW-1185">Reference proteome</keyword>
<dbReference type="PROSITE" id="PS51885">
    <property type="entry name" value="NEPRILYSIN"/>
    <property type="match status" value="1"/>
</dbReference>
<dbReference type="SUPFAM" id="SSF55486">
    <property type="entry name" value="Metalloproteases ('zincins'), catalytic domain"/>
    <property type="match status" value="1"/>
</dbReference>
<evidence type="ECO:0000313" key="2">
    <source>
        <dbReference type="EnsemblMetazoa" id="ISCW014792-PA"/>
    </source>
</evidence>
<dbReference type="EMBL" id="ABJB010413471">
    <property type="status" value="NOT_ANNOTATED_CDS"/>
    <property type="molecule type" value="Genomic_DNA"/>
</dbReference>
<protein>
    <submittedName>
        <fullName evidence="1 2">Uncharacterized protein</fullName>
    </submittedName>
</protein>
<name>B7QK67_IXOSC</name>
<reference evidence="1 3" key="1">
    <citation type="submission" date="2008-03" db="EMBL/GenBank/DDBJ databases">
        <title>Annotation of Ixodes scapularis.</title>
        <authorList>
            <consortium name="Ixodes scapularis Genome Project Consortium"/>
            <person name="Caler E."/>
            <person name="Hannick L.I."/>
            <person name="Bidwell S."/>
            <person name="Joardar V."/>
            <person name="Thiagarajan M."/>
            <person name="Amedeo P."/>
            <person name="Galinsky K.J."/>
            <person name="Schobel S."/>
            <person name="Inman J."/>
            <person name="Hostetler J."/>
            <person name="Miller J."/>
            <person name="Hammond M."/>
            <person name="Megy K."/>
            <person name="Lawson D."/>
            <person name="Kodira C."/>
            <person name="Sutton G."/>
            <person name="Meyer J."/>
            <person name="Hill C.A."/>
            <person name="Birren B."/>
            <person name="Nene V."/>
            <person name="Collins F."/>
            <person name="Alarcon-Chaidez F."/>
            <person name="Wikel S."/>
            <person name="Strausberg R."/>
        </authorList>
    </citation>
    <scope>NUCLEOTIDE SEQUENCE [LARGE SCALE GENOMIC DNA]</scope>
    <source>
        <strain evidence="3">Wikel</strain>
        <strain evidence="1">Wikel colony</strain>
    </source>
</reference>
<dbReference type="InParanoid" id="B7QK67"/>
<dbReference type="Gene3D" id="3.40.390.10">
    <property type="entry name" value="Collagenase (Catalytic Domain)"/>
    <property type="match status" value="1"/>
</dbReference>
<dbReference type="EMBL" id="ABJB011084993">
    <property type="status" value="NOT_ANNOTATED_CDS"/>
    <property type="molecule type" value="Genomic_DNA"/>
</dbReference>
<evidence type="ECO:0000313" key="1">
    <source>
        <dbReference type="EMBL" id="EEC19239.1"/>
    </source>
</evidence>
<sequence length="96" mass="10461">MPFIECTVCLIHACNSICDDLGLEVSYTAYLKGARLSSESRSLNLFDKAVKGDKIFFLSLARGMCGTPKAAINAMLKKFEPFREAFECAAAADTGR</sequence>
<dbReference type="InterPro" id="IPR000718">
    <property type="entry name" value="Peptidase_M13"/>
</dbReference>
<dbReference type="Proteomes" id="UP000001555">
    <property type="component" value="Unassembled WGS sequence"/>
</dbReference>
<reference evidence="2" key="2">
    <citation type="submission" date="2020-05" db="UniProtKB">
        <authorList>
            <consortium name="EnsemblMetazoa"/>
        </authorList>
    </citation>
    <scope>IDENTIFICATION</scope>
    <source>
        <strain evidence="2">wikel</strain>
    </source>
</reference>